<evidence type="ECO:0000256" key="9">
    <source>
        <dbReference type="ARBA" id="ARBA00023180"/>
    </source>
</evidence>
<evidence type="ECO:0000256" key="11">
    <source>
        <dbReference type="SAM" id="Phobius"/>
    </source>
</evidence>
<dbReference type="GO" id="GO:0042102">
    <property type="term" value="P:positive regulation of T cell proliferation"/>
    <property type="evidence" value="ECO:0007669"/>
    <property type="project" value="TreeGrafter"/>
</dbReference>
<keyword evidence="7" id="KW-1015">Disulfide bond</keyword>
<dbReference type="RefSeq" id="XP_029007866.1">
    <property type="nucleotide sequence ID" value="XM_029152033.3"/>
</dbReference>
<keyword evidence="8" id="KW-0675">Receptor</keyword>
<evidence type="ECO:0000256" key="6">
    <source>
        <dbReference type="ARBA" id="ARBA00023136"/>
    </source>
</evidence>
<evidence type="ECO:0000256" key="12">
    <source>
        <dbReference type="SAM" id="SignalP"/>
    </source>
</evidence>
<dbReference type="PROSITE" id="PS50835">
    <property type="entry name" value="IG_LIKE"/>
    <property type="match status" value="2"/>
</dbReference>
<evidence type="ECO:0000313" key="14">
    <source>
        <dbReference type="Proteomes" id="UP000515150"/>
    </source>
</evidence>
<dbReference type="GeneID" id="114856231"/>
<evidence type="ECO:0000256" key="2">
    <source>
        <dbReference type="ARBA" id="ARBA00022475"/>
    </source>
</evidence>
<proteinExistence type="predicted"/>
<evidence type="ECO:0000259" key="13">
    <source>
        <dbReference type="PROSITE" id="PS50835"/>
    </source>
</evidence>
<evidence type="ECO:0000256" key="4">
    <source>
        <dbReference type="ARBA" id="ARBA00022729"/>
    </source>
</evidence>
<name>A0A6P7MM25_BETSP</name>
<dbReference type="GO" id="GO:0031295">
    <property type="term" value="P:T cell costimulation"/>
    <property type="evidence" value="ECO:0007669"/>
    <property type="project" value="TreeGrafter"/>
</dbReference>
<dbReference type="GO" id="GO:0071222">
    <property type="term" value="P:cellular response to lipopolysaccharide"/>
    <property type="evidence" value="ECO:0007669"/>
    <property type="project" value="TreeGrafter"/>
</dbReference>
<sequence length="262" mass="29366">MELLLLSLCLVHLSGSTFADRNDRGQVERSPVIRVKEGNDVTLPCYIKNKNIVSERFEWKKDGKKDVYLCERDSLSGQDKEFKGRVSHFASELKNGNASIKIRDTKVPDSGDYTCHLGNDQIFSVRLVVDKVAKLQIEKDTKVGSDGVLLQCLVSNASPDFQLNISWFDSSGNKLTEQINNTQSGKIYILKTTVKKSDDYRCVATMDELSHQVDDYVTVKDEDLKNTSGSNIPLIIGLVALAVLALIIVVLVIYILRIRKRI</sequence>
<dbReference type="SMART" id="SM00409">
    <property type="entry name" value="IG"/>
    <property type="match status" value="2"/>
</dbReference>
<dbReference type="KEGG" id="bspl:114856231"/>
<feature type="transmembrane region" description="Helical" evidence="11">
    <location>
        <begin position="234"/>
        <end position="256"/>
    </location>
</feature>
<accession>A0A6P7MM25</accession>
<comment type="subcellular location">
    <subcellularLocation>
        <location evidence="1">Cell membrane</location>
        <topology evidence="1">Single-pass type I membrane protein</topology>
    </subcellularLocation>
</comment>
<dbReference type="InterPro" id="IPR051713">
    <property type="entry name" value="T-cell_Activation_Regulation"/>
</dbReference>
<feature type="chain" id="PRO_5028080999" evidence="12">
    <location>
        <begin position="20"/>
        <end position="262"/>
    </location>
</feature>
<dbReference type="InterPro" id="IPR007110">
    <property type="entry name" value="Ig-like_dom"/>
</dbReference>
<feature type="domain" description="Ig-like" evidence="13">
    <location>
        <begin position="130"/>
        <end position="218"/>
    </location>
</feature>
<dbReference type="GO" id="GO:0006955">
    <property type="term" value="P:immune response"/>
    <property type="evidence" value="ECO:0007669"/>
    <property type="project" value="TreeGrafter"/>
</dbReference>
<gene>
    <name evidence="15" type="primary">LOC114856231</name>
</gene>
<keyword evidence="4 12" id="KW-0732">Signal</keyword>
<keyword evidence="3 11" id="KW-0812">Transmembrane</keyword>
<dbReference type="AlphaFoldDB" id="A0A6P7MM25"/>
<dbReference type="InterPro" id="IPR003599">
    <property type="entry name" value="Ig_sub"/>
</dbReference>
<dbReference type="PANTHER" id="PTHR25466">
    <property type="entry name" value="T-LYMPHOCYTE ACTIVATION ANTIGEN"/>
    <property type="match status" value="1"/>
</dbReference>
<dbReference type="Pfam" id="PF07686">
    <property type="entry name" value="V-set"/>
    <property type="match status" value="1"/>
</dbReference>
<keyword evidence="10" id="KW-0393">Immunoglobulin domain</keyword>
<organism evidence="14 15">
    <name type="scientific">Betta splendens</name>
    <name type="common">Siamese fighting fish</name>
    <dbReference type="NCBI Taxonomy" id="158456"/>
    <lineage>
        <taxon>Eukaryota</taxon>
        <taxon>Metazoa</taxon>
        <taxon>Chordata</taxon>
        <taxon>Craniata</taxon>
        <taxon>Vertebrata</taxon>
        <taxon>Euteleostomi</taxon>
        <taxon>Actinopterygii</taxon>
        <taxon>Neopterygii</taxon>
        <taxon>Teleostei</taxon>
        <taxon>Neoteleostei</taxon>
        <taxon>Acanthomorphata</taxon>
        <taxon>Anabantaria</taxon>
        <taxon>Anabantiformes</taxon>
        <taxon>Anabantoidei</taxon>
        <taxon>Osphronemidae</taxon>
        <taxon>Betta</taxon>
    </lineage>
</organism>
<dbReference type="InterPro" id="IPR036179">
    <property type="entry name" value="Ig-like_dom_sf"/>
</dbReference>
<dbReference type="PANTHER" id="PTHR25466:SF14">
    <property type="entry name" value="BUTYROPHILIN SUBFAMILY 2 MEMBER A2-LIKE-RELATED"/>
    <property type="match status" value="1"/>
</dbReference>
<reference evidence="15" key="1">
    <citation type="submission" date="2025-08" db="UniProtKB">
        <authorList>
            <consortium name="RefSeq"/>
        </authorList>
    </citation>
    <scope>IDENTIFICATION</scope>
</reference>
<keyword evidence="9" id="KW-0325">Glycoprotein</keyword>
<keyword evidence="5 11" id="KW-1133">Transmembrane helix</keyword>
<dbReference type="Gene3D" id="2.60.40.10">
    <property type="entry name" value="Immunoglobulins"/>
    <property type="match status" value="2"/>
</dbReference>
<keyword evidence="2" id="KW-1003">Cell membrane</keyword>
<evidence type="ECO:0000256" key="8">
    <source>
        <dbReference type="ARBA" id="ARBA00023170"/>
    </source>
</evidence>
<dbReference type="GO" id="GO:0042130">
    <property type="term" value="P:negative regulation of T cell proliferation"/>
    <property type="evidence" value="ECO:0007669"/>
    <property type="project" value="TreeGrafter"/>
</dbReference>
<dbReference type="GO" id="GO:0009897">
    <property type="term" value="C:external side of plasma membrane"/>
    <property type="evidence" value="ECO:0007669"/>
    <property type="project" value="TreeGrafter"/>
</dbReference>
<feature type="signal peptide" evidence="12">
    <location>
        <begin position="1"/>
        <end position="19"/>
    </location>
</feature>
<dbReference type="OrthoDB" id="9898017at2759"/>
<evidence type="ECO:0000256" key="5">
    <source>
        <dbReference type="ARBA" id="ARBA00022989"/>
    </source>
</evidence>
<keyword evidence="6 11" id="KW-0472">Membrane</keyword>
<evidence type="ECO:0000313" key="15">
    <source>
        <dbReference type="RefSeq" id="XP_029007866.1"/>
    </source>
</evidence>
<evidence type="ECO:0000256" key="7">
    <source>
        <dbReference type="ARBA" id="ARBA00023157"/>
    </source>
</evidence>
<protein>
    <submittedName>
        <fullName evidence="15">CD276 antigen-like isoform X1</fullName>
    </submittedName>
</protein>
<dbReference type="GO" id="GO:0007166">
    <property type="term" value="P:cell surface receptor signaling pathway"/>
    <property type="evidence" value="ECO:0007669"/>
    <property type="project" value="TreeGrafter"/>
</dbReference>
<dbReference type="InterPro" id="IPR013783">
    <property type="entry name" value="Ig-like_fold"/>
</dbReference>
<keyword evidence="14" id="KW-1185">Reference proteome</keyword>
<dbReference type="Proteomes" id="UP000515150">
    <property type="component" value="Chromosome 5"/>
</dbReference>
<feature type="domain" description="Ig-like" evidence="13">
    <location>
        <begin position="35"/>
        <end position="126"/>
    </location>
</feature>
<evidence type="ECO:0000256" key="10">
    <source>
        <dbReference type="ARBA" id="ARBA00023319"/>
    </source>
</evidence>
<evidence type="ECO:0000256" key="3">
    <source>
        <dbReference type="ARBA" id="ARBA00022692"/>
    </source>
</evidence>
<dbReference type="InterPro" id="IPR013106">
    <property type="entry name" value="Ig_V-set"/>
</dbReference>
<dbReference type="SUPFAM" id="SSF48726">
    <property type="entry name" value="Immunoglobulin"/>
    <property type="match status" value="2"/>
</dbReference>
<evidence type="ECO:0000256" key="1">
    <source>
        <dbReference type="ARBA" id="ARBA00004251"/>
    </source>
</evidence>